<dbReference type="AlphaFoldDB" id="A0A0A9B4T0"/>
<name>A0A0A9B4T0_ARUDO</name>
<evidence type="ECO:0000313" key="1">
    <source>
        <dbReference type="EMBL" id="JAD56150.1"/>
    </source>
</evidence>
<reference evidence="1" key="2">
    <citation type="journal article" date="2015" name="Data Brief">
        <title>Shoot transcriptome of the giant reed, Arundo donax.</title>
        <authorList>
            <person name="Barrero R.A."/>
            <person name="Guerrero F.D."/>
            <person name="Moolhuijzen P."/>
            <person name="Goolsby J.A."/>
            <person name="Tidwell J."/>
            <person name="Bellgard S.E."/>
            <person name="Bellgard M.I."/>
        </authorList>
    </citation>
    <scope>NUCLEOTIDE SEQUENCE</scope>
    <source>
        <tissue evidence="1">Shoot tissue taken approximately 20 cm above the soil surface</tissue>
    </source>
</reference>
<organism evidence="1">
    <name type="scientific">Arundo donax</name>
    <name type="common">Giant reed</name>
    <name type="synonym">Donax arundinaceus</name>
    <dbReference type="NCBI Taxonomy" id="35708"/>
    <lineage>
        <taxon>Eukaryota</taxon>
        <taxon>Viridiplantae</taxon>
        <taxon>Streptophyta</taxon>
        <taxon>Embryophyta</taxon>
        <taxon>Tracheophyta</taxon>
        <taxon>Spermatophyta</taxon>
        <taxon>Magnoliopsida</taxon>
        <taxon>Liliopsida</taxon>
        <taxon>Poales</taxon>
        <taxon>Poaceae</taxon>
        <taxon>PACMAD clade</taxon>
        <taxon>Arundinoideae</taxon>
        <taxon>Arundineae</taxon>
        <taxon>Arundo</taxon>
    </lineage>
</organism>
<sequence>MLLPTYLHLVGFSLVIAIACGSP</sequence>
<accession>A0A0A9B4T0</accession>
<proteinExistence type="predicted"/>
<protein>
    <submittedName>
        <fullName evidence="1">Uncharacterized protein</fullName>
    </submittedName>
</protein>
<reference evidence="1" key="1">
    <citation type="submission" date="2014-09" db="EMBL/GenBank/DDBJ databases">
        <authorList>
            <person name="Magalhaes I.L.F."/>
            <person name="Oliveira U."/>
            <person name="Santos F.R."/>
            <person name="Vidigal T.H.D.A."/>
            <person name="Brescovit A.D."/>
            <person name="Santos A.J."/>
        </authorList>
    </citation>
    <scope>NUCLEOTIDE SEQUENCE</scope>
    <source>
        <tissue evidence="1">Shoot tissue taken approximately 20 cm above the soil surface</tissue>
    </source>
</reference>
<dbReference type="EMBL" id="GBRH01241745">
    <property type="protein sequence ID" value="JAD56150.1"/>
    <property type="molecule type" value="Transcribed_RNA"/>
</dbReference>